<dbReference type="AlphaFoldDB" id="A0A3E3DTD8"/>
<accession>A0A3E3DTD8</accession>
<sequence>MFGNRMKPSAIPERVYVLCKEVSSKPISENILRTSLEPQNLGGKTQYFGDVRTAAEQLQLISTKEDKIALAVERDVVNSMDNMRHYVNMHLEMLSDGLFYKVTQGYLDMGTEILNYNSVSKMSDIFGKKIGEKIVEEDMRAWRFWMSFLGFGYMHDYQAGAAGILLPNTAIFIRDIIEGLKLKKKTEYRIDEFVSTIQPYANIVLCDAVVSRSFNYGVSNGIRMLHDLGVIKAEHRLDAQEIWGLHPCEGHDLENTVTHITIEG</sequence>
<evidence type="ECO:0000313" key="2">
    <source>
        <dbReference type="Proteomes" id="UP000261023"/>
    </source>
</evidence>
<gene>
    <name evidence="1" type="ORF">DWX31_01080</name>
</gene>
<dbReference type="OrthoDB" id="2833849at2"/>
<evidence type="ECO:0000313" key="1">
    <source>
        <dbReference type="EMBL" id="RGD72473.1"/>
    </source>
</evidence>
<dbReference type="RefSeq" id="WP_025529107.1">
    <property type="nucleotide sequence ID" value="NZ_QTJW01000001.1"/>
</dbReference>
<dbReference type="EMBL" id="QTJW01000001">
    <property type="protein sequence ID" value="RGD72473.1"/>
    <property type="molecule type" value="Genomic_DNA"/>
</dbReference>
<comment type="caution">
    <text evidence="1">The sequence shown here is derived from an EMBL/GenBank/DDBJ whole genome shotgun (WGS) entry which is preliminary data.</text>
</comment>
<organism evidence="1 2">
    <name type="scientific">Hungatella hathewayi</name>
    <dbReference type="NCBI Taxonomy" id="154046"/>
    <lineage>
        <taxon>Bacteria</taxon>
        <taxon>Bacillati</taxon>
        <taxon>Bacillota</taxon>
        <taxon>Clostridia</taxon>
        <taxon>Lachnospirales</taxon>
        <taxon>Lachnospiraceae</taxon>
        <taxon>Hungatella</taxon>
    </lineage>
</organism>
<proteinExistence type="predicted"/>
<reference evidence="1 2" key="1">
    <citation type="submission" date="2018-08" db="EMBL/GenBank/DDBJ databases">
        <title>A genome reference for cultivated species of the human gut microbiota.</title>
        <authorList>
            <person name="Zou Y."/>
            <person name="Xue W."/>
            <person name="Luo G."/>
        </authorList>
    </citation>
    <scope>NUCLEOTIDE SEQUENCE [LARGE SCALE GENOMIC DNA]</scope>
    <source>
        <strain evidence="1 2">AF19-13AC</strain>
    </source>
</reference>
<protein>
    <submittedName>
        <fullName evidence="1">Uncharacterized protein</fullName>
    </submittedName>
</protein>
<dbReference type="Proteomes" id="UP000261023">
    <property type="component" value="Unassembled WGS sequence"/>
</dbReference>
<name>A0A3E3DTD8_9FIRM</name>